<gene>
    <name evidence="2" type="ORF">B9Z19DRAFT_988179</name>
</gene>
<comment type="caution">
    <text evidence="2">The sequence shown here is derived from an EMBL/GenBank/DDBJ whole genome shotgun (WGS) entry which is preliminary data.</text>
</comment>
<evidence type="ECO:0000313" key="2">
    <source>
        <dbReference type="EMBL" id="PUU77088.1"/>
    </source>
</evidence>
<name>A0A2T6ZNM6_TUBBO</name>
<dbReference type="PANTHER" id="PTHR33840:SF1">
    <property type="entry name" value="TLE1 PHOSPHOLIPASE DOMAIN-CONTAINING PROTEIN"/>
    <property type="match status" value="1"/>
</dbReference>
<organism evidence="2 3">
    <name type="scientific">Tuber borchii</name>
    <name type="common">White truffle</name>
    <dbReference type="NCBI Taxonomy" id="42251"/>
    <lineage>
        <taxon>Eukaryota</taxon>
        <taxon>Fungi</taxon>
        <taxon>Dikarya</taxon>
        <taxon>Ascomycota</taxon>
        <taxon>Pezizomycotina</taxon>
        <taxon>Pezizomycetes</taxon>
        <taxon>Pezizales</taxon>
        <taxon>Tuberaceae</taxon>
        <taxon>Tuber</taxon>
    </lineage>
</organism>
<dbReference type="STRING" id="42251.A0A2T6ZNM6"/>
<keyword evidence="3" id="KW-1185">Reference proteome</keyword>
<protein>
    <recommendedName>
        <fullName evidence="1">T6SS Phospholipase effector Tle1-like catalytic domain-containing protein</fullName>
    </recommendedName>
</protein>
<dbReference type="AlphaFoldDB" id="A0A2T6ZNM6"/>
<dbReference type="PANTHER" id="PTHR33840">
    <property type="match status" value="1"/>
</dbReference>
<reference evidence="2 3" key="1">
    <citation type="submission" date="2017-04" db="EMBL/GenBank/DDBJ databases">
        <title>Draft genome sequence of Tuber borchii Vittad., a whitish edible truffle.</title>
        <authorList>
            <consortium name="DOE Joint Genome Institute"/>
            <person name="Murat C."/>
            <person name="Kuo A."/>
            <person name="Barry K.W."/>
            <person name="Clum A."/>
            <person name="Dockter R.B."/>
            <person name="Fauchery L."/>
            <person name="Iotti M."/>
            <person name="Kohler A."/>
            <person name="Labutti K."/>
            <person name="Lindquist E.A."/>
            <person name="Lipzen A."/>
            <person name="Ohm R.A."/>
            <person name="Wang M."/>
            <person name="Grigoriev I.V."/>
            <person name="Zambonelli A."/>
            <person name="Martin F.M."/>
        </authorList>
    </citation>
    <scope>NUCLEOTIDE SEQUENCE [LARGE SCALE GENOMIC DNA]</scope>
    <source>
        <strain evidence="2 3">Tbo3840</strain>
    </source>
</reference>
<accession>A0A2T6ZNM6</accession>
<evidence type="ECO:0000259" key="1">
    <source>
        <dbReference type="Pfam" id="PF09994"/>
    </source>
</evidence>
<dbReference type="OrthoDB" id="3057168at2759"/>
<dbReference type="InterPro" id="IPR018712">
    <property type="entry name" value="Tle1-like_cat"/>
</dbReference>
<dbReference type="EMBL" id="NESQ01000164">
    <property type="protein sequence ID" value="PUU77088.1"/>
    <property type="molecule type" value="Genomic_DNA"/>
</dbReference>
<sequence length="399" mass="44742">MSNPSSDMRPSPKRIIVCCDGTWQNSDGGDKGVPTNVTRISRALKSYTDKGISQTVYYQSGVGTGGPVDKIVGGGVGYGLSEHVREAYGFLAHNYLPGDTIHLIGFSRGAYTARSICGLISRIGILTKKGMDDFHEVYDEYKDKKYSENSWLTKLQNKKGGPYVIPNVKIETISCWDTVGSLGIPTLHLPRVKDHNHKRYDFHDTGLSPQVENAFHALALDEERIFFEPTLWKKTEESKGANLKQCWFPGVHSDIGGGWADKEISDMTLAWMMQQLSGFLEFDESYLEKIIESGDLSSKDEWATGKINSETGIKRALNWKTRAPGMQDDTEETIHKSVRVRMMKFKPEWSSKALKGWTWNKGGYWTNGLKQIKEDQLGPLEKKLAGKAVVRDMLGEDMN</sequence>
<dbReference type="Pfam" id="PF09994">
    <property type="entry name" value="T6SS_Tle1-like_cat"/>
    <property type="match status" value="1"/>
</dbReference>
<evidence type="ECO:0000313" key="3">
    <source>
        <dbReference type="Proteomes" id="UP000244722"/>
    </source>
</evidence>
<dbReference type="InterPro" id="IPR029058">
    <property type="entry name" value="AB_hydrolase_fold"/>
</dbReference>
<feature type="domain" description="T6SS Phospholipase effector Tle1-like catalytic" evidence="1">
    <location>
        <begin position="13"/>
        <end position="275"/>
    </location>
</feature>
<dbReference type="SUPFAM" id="SSF53474">
    <property type="entry name" value="alpha/beta-Hydrolases"/>
    <property type="match status" value="1"/>
</dbReference>
<proteinExistence type="predicted"/>
<dbReference type="Proteomes" id="UP000244722">
    <property type="component" value="Unassembled WGS sequence"/>
</dbReference>